<dbReference type="EMBL" id="CAJNRF010003518">
    <property type="protein sequence ID" value="CAF2051244.1"/>
    <property type="molecule type" value="Genomic_DNA"/>
</dbReference>
<comment type="caution">
    <text evidence="7">The sequence shown here is derived from an EMBL/GenBank/DDBJ whole genome shotgun (WGS) entry which is preliminary data.</text>
</comment>
<dbReference type="InterPro" id="IPR023194">
    <property type="entry name" value="eIF3-like_dom_sf"/>
</dbReference>
<dbReference type="Gene3D" id="1.10.246.60">
    <property type="entry name" value="Eukaryotic translation initiation factor 3 like domains"/>
    <property type="match status" value="1"/>
</dbReference>
<feature type="region of interest" description="Disordered" evidence="4">
    <location>
        <begin position="1"/>
        <end position="72"/>
    </location>
</feature>
<dbReference type="Proteomes" id="UP000663842">
    <property type="component" value="Unassembled WGS sequence"/>
</dbReference>
<proteinExistence type="predicted"/>
<dbReference type="EMBL" id="CAJOBI010000989">
    <property type="protein sequence ID" value="CAF3856921.1"/>
    <property type="molecule type" value="Genomic_DNA"/>
</dbReference>
<dbReference type="EMBL" id="CAJOBF010000062">
    <property type="protein sequence ID" value="CAF3737173.1"/>
    <property type="molecule type" value="Genomic_DNA"/>
</dbReference>
<evidence type="ECO:0000256" key="3">
    <source>
        <dbReference type="ARBA" id="ARBA00022917"/>
    </source>
</evidence>
<dbReference type="Proteomes" id="UP000663824">
    <property type="component" value="Unassembled WGS sequence"/>
</dbReference>
<evidence type="ECO:0000313" key="8">
    <source>
        <dbReference type="EMBL" id="CAF2087626.1"/>
    </source>
</evidence>
<gene>
    <name evidence="5" type="ORF">CJN711_LOCUS30764</name>
    <name evidence="8" type="ORF">MBJ925_LOCUS19774</name>
    <name evidence="11" type="ORF">OVN521_LOCUS20355</name>
    <name evidence="10" type="ORF">SMN809_LOCUS4334</name>
    <name evidence="9" type="ORF">UXM345_LOCUS1199</name>
    <name evidence="7" type="ORF">WKI299_LOCUS10191</name>
    <name evidence="6" type="ORF">XDN619_LOCUS5714</name>
</gene>
<evidence type="ECO:0000313" key="9">
    <source>
        <dbReference type="EMBL" id="CAF3737173.1"/>
    </source>
</evidence>
<keyword evidence="13" id="KW-1185">Reference proteome</keyword>
<name>A0A816PM30_9BILA</name>
<evidence type="ECO:0000313" key="10">
    <source>
        <dbReference type="EMBL" id="CAF3856921.1"/>
    </source>
</evidence>
<keyword evidence="3" id="KW-0648">Protein biosynthesis</keyword>
<dbReference type="PANTHER" id="PTHR21681:SF0">
    <property type="entry name" value="EUKARYOTIC TRANSLATION INITIATION FACTOR 3 SUBUNIT J"/>
    <property type="match status" value="1"/>
</dbReference>
<keyword evidence="2" id="KW-0396">Initiation factor</keyword>
<keyword evidence="1" id="KW-0963">Cytoplasm</keyword>
<dbReference type="Proteomes" id="UP000663887">
    <property type="component" value="Unassembled WGS sequence"/>
</dbReference>
<dbReference type="Proteomes" id="UP000676336">
    <property type="component" value="Unassembled WGS sequence"/>
</dbReference>
<evidence type="ECO:0000313" key="11">
    <source>
        <dbReference type="EMBL" id="CAF4090999.1"/>
    </source>
</evidence>
<sequence length="236" mass="26867">MADQWHDESLVNAVARDVDDDDVPDVWDEEPVEKPKKTDVEEKSKAPPKAPATSKNKQVKKKYLGDGGTSDDEFLESLKEADRVYTAEELDELRKRADLQKEEVKLKMATDFIGTSGEKDSLDNVNLVNKEEFLNYSFRLYNRLELLSKSEFYTEFLDDLLTGLAKPLSLEAVKHMSARLQAIVLRKQNEKKNSTTKKSVKPQLKADRRNELDSFVGDGIVSVDVDPGYDEDNDFM</sequence>
<evidence type="ECO:0008006" key="14">
    <source>
        <dbReference type="Google" id="ProtNLM"/>
    </source>
</evidence>
<protein>
    <recommendedName>
        <fullName evidence="14">Eukaryotic translation initiation factor 3 30 kDa subunit</fullName>
    </recommendedName>
</protein>
<dbReference type="PANTHER" id="PTHR21681">
    <property type="entry name" value="EUKARYOTIC TRANSLATION INITIATION FACTOR 3 SUBUNIT J"/>
    <property type="match status" value="1"/>
</dbReference>
<dbReference type="EMBL" id="CAJNRE010010038">
    <property type="protein sequence ID" value="CAF2087626.1"/>
    <property type="molecule type" value="Genomic_DNA"/>
</dbReference>
<dbReference type="InterPro" id="IPR013906">
    <property type="entry name" value="eIF3j"/>
</dbReference>
<dbReference type="Proteomes" id="UP000663855">
    <property type="component" value="Unassembled WGS sequence"/>
</dbReference>
<dbReference type="AlphaFoldDB" id="A0A816PM30"/>
<evidence type="ECO:0000313" key="13">
    <source>
        <dbReference type="Proteomes" id="UP000663866"/>
    </source>
</evidence>
<evidence type="ECO:0000313" key="6">
    <source>
        <dbReference type="EMBL" id="CAF2034786.1"/>
    </source>
</evidence>
<evidence type="ECO:0000313" key="12">
    <source>
        <dbReference type="Proteomes" id="UP000663856"/>
    </source>
</evidence>
<evidence type="ECO:0000313" key="7">
    <source>
        <dbReference type="EMBL" id="CAF2051244.1"/>
    </source>
</evidence>
<dbReference type="GO" id="GO:0005852">
    <property type="term" value="C:eukaryotic translation initiation factor 3 complex"/>
    <property type="evidence" value="ECO:0007669"/>
    <property type="project" value="InterPro"/>
</dbReference>
<dbReference type="GO" id="GO:0003743">
    <property type="term" value="F:translation initiation factor activity"/>
    <property type="evidence" value="ECO:0007669"/>
    <property type="project" value="UniProtKB-KW"/>
</dbReference>
<reference evidence="7" key="1">
    <citation type="submission" date="2021-02" db="EMBL/GenBank/DDBJ databases">
        <authorList>
            <person name="Nowell W R."/>
        </authorList>
    </citation>
    <scope>NUCLEOTIDE SEQUENCE</scope>
</reference>
<organism evidence="7 12">
    <name type="scientific">Rotaria magnacalcarata</name>
    <dbReference type="NCBI Taxonomy" id="392030"/>
    <lineage>
        <taxon>Eukaryota</taxon>
        <taxon>Metazoa</taxon>
        <taxon>Spiralia</taxon>
        <taxon>Gnathifera</taxon>
        <taxon>Rotifera</taxon>
        <taxon>Eurotatoria</taxon>
        <taxon>Bdelloidea</taxon>
        <taxon>Philodinida</taxon>
        <taxon>Philodinidae</taxon>
        <taxon>Rotaria</taxon>
    </lineage>
</organism>
<feature type="compositionally biased region" description="Basic and acidic residues" evidence="4">
    <location>
        <begin position="32"/>
        <end position="45"/>
    </location>
</feature>
<dbReference type="Proteomes" id="UP000663856">
    <property type="component" value="Unassembled WGS sequence"/>
</dbReference>
<dbReference type="EMBL" id="CAJOBG010004009">
    <property type="protein sequence ID" value="CAF4090999.1"/>
    <property type="molecule type" value="Genomic_DNA"/>
</dbReference>
<dbReference type="Pfam" id="PF08597">
    <property type="entry name" value="eIF3_subunit"/>
    <property type="match status" value="1"/>
</dbReference>
<dbReference type="Proteomes" id="UP000663866">
    <property type="component" value="Unassembled WGS sequence"/>
</dbReference>
<dbReference type="EMBL" id="CAJNOV010014569">
    <property type="protein sequence ID" value="CAF1555787.1"/>
    <property type="molecule type" value="Genomic_DNA"/>
</dbReference>
<feature type="compositionally biased region" description="Acidic residues" evidence="4">
    <location>
        <begin position="18"/>
        <end position="31"/>
    </location>
</feature>
<evidence type="ECO:0000256" key="2">
    <source>
        <dbReference type="ARBA" id="ARBA00022540"/>
    </source>
</evidence>
<evidence type="ECO:0000313" key="5">
    <source>
        <dbReference type="EMBL" id="CAF1555787.1"/>
    </source>
</evidence>
<evidence type="ECO:0000256" key="4">
    <source>
        <dbReference type="SAM" id="MobiDB-lite"/>
    </source>
</evidence>
<evidence type="ECO:0000256" key="1">
    <source>
        <dbReference type="ARBA" id="ARBA00022490"/>
    </source>
</evidence>
<accession>A0A816PM30</accession>
<dbReference type="EMBL" id="CAJNRG010001609">
    <property type="protein sequence ID" value="CAF2034786.1"/>
    <property type="molecule type" value="Genomic_DNA"/>
</dbReference>